<evidence type="ECO:0008006" key="3">
    <source>
        <dbReference type="Google" id="ProtNLM"/>
    </source>
</evidence>
<reference evidence="1 2" key="1">
    <citation type="journal article" date="2014" name="Mol. Ecol.">
        <title>Evolution of Synechococcus.</title>
        <authorList>
            <person name="Dvorak P."/>
            <person name="Casamatta D."/>
            <person name="Hasler P."/>
            <person name="Poulickova A."/>
            <person name="Ondrej V."/>
            <person name="Sanges R."/>
        </authorList>
    </citation>
    <scope>NUCLEOTIDE SEQUENCE [LARGE SCALE GENOMIC DNA]</scope>
    <source>
        <strain evidence="1 2">CAUP A 1101</strain>
    </source>
</reference>
<evidence type="ECO:0000313" key="1">
    <source>
        <dbReference type="EMBL" id="KGF71776.1"/>
    </source>
</evidence>
<comment type="caution">
    <text evidence="1">The sequence shown here is derived from an EMBL/GenBank/DDBJ whole genome shotgun (WGS) entry which is preliminary data.</text>
</comment>
<dbReference type="AlphaFoldDB" id="A0A098TIB8"/>
<dbReference type="STRING" id="1497020.DO97_15680"/>
<organism evidence="1 2">
    <name type="scientific">Neosynechococcus sphagnicola sy1</name>
    <dbReference type="NCBI Taxonomy" id="1497020"/>
    <lineage>
        <taxon>Bacteria</taxon>
        <taxon>Bacillati</taxon>
        <taxon>Cyanobacteriota</taxon>
        <taxon>Cyanophyceae</taxon>
        <taxon>Neosynechococcales</taxon>
        <taxon>Neosynechococcaceae</taxon>
        <taxon>Neosynechococcus</taxon>
    </lineage>
</organism>
<dbReference type="InterPro" id="IPR029044">
    <property type="entry name" value="Nucleotide-diphossugar_trans"/>
</dbReference>
<evidence type="ECO:0000313" key="2">
    <source>
        <dbReference type="Proteomes" id="UP000030170"/>
    </source>
</evidence>
<sequence length="226" mass="26082">MHNQARIFIGYDPRERVATNVLIDSIYQASSIPVSITPIILNQLASIFSRSRDPLQSTAFSFSRFLVPYLCNYEGWAIFMDCDMLCRSDISELWSLRNDDYALMCVQHEHTPNEAVKFLGEKQTPYPKKNWSSLMLMNCQKCKSLTPEYIGTASGLDLHRFHWLESDELIGSLPMIWNHLVGVQGYSSSAKMLHYTLGGPWFPDQRLGDHSDEWYVARDNMSCLYY</sequence>
<name>A0A098TIB8_9CYAN</name>
<dbReference type="Gene3D" id="3.90.550.10">
    <property type="entry name" value="Spore Coat Polysaccharide Biosynthesis Protein SpsA, Chain A"/>
    <property type="match status" value="1"/>
</dbReference>
<dbReference type="InterPro" id="IPR002495">
    <property type="entry name" value="Glyco_trans_8"/>
</dbReference>
<keyword evidence="2" id="KW-1185">Reference proteome</keyword>
<accession>A0A098TIB8</accession>
<dbReference type="GO" id="GO:0016757">
    <property type="term" value="F:glycosyltransferase activity"/>
    <property type="evidence" value="ECO:0007669"/>
    <property type="project" value="InterPro"/>
</dbReference>
<dbReference type="PANTHER" id="PTHR35105">
    <property type="entry name" value="EXPRESSED PROTEIN"/>
    <property type="match status" value="1"/>
</dbReference>
<protein>
    <recommendedName>
        <fullName evidence="3">Glycosyltransferase</fullName>
    </recommendedName>
</protein>
<dbReference type="PANTHER" id="PTHR35105:SF2">
    <property type="entry name" value="PROTEIN CDI"/>
    <property type="match status" value="1"/>
</dbReference>
<dbReference type="SUPFAM" id="SSF53448">
    <property type="entry name" value="Nucleotide-diphospho-sugar transferases"/>
    <property type="match status" value="1"/>
</dbReference>
<dbReference type="EMBL" id="JJML01000052">
    <property type="protein sequence ID" value="KGF71776.1"/>
    <property type="molecule type" value="Genomic_DNA"/>
</dbReference>
<dbReference type="Pfam" id="PF01501">
    <property type="entry name" value="Glyco_transf_8"/>
    <property type="match status" value="1"/>
</dbReference>
<dbReference type="Proteomes" id="UP000030170">
    <property type="component" value="Unassembled WGS sequence"/>
</dbReference>
<dbReference type="RefSeq" id="WP_036535839.1">
    <property type="nucleotide sequence ID" value="NZ_JJML01000052.1"/>
</dbReference>
<proteinExistence type="predicted"/>
<dbReference type="OrthoDB" id="583646at2"/>
<gene>
    <name evidence="1" type="ORF">DO97_15680</name>
</gene>